<reference evidence="3" key="1">
    <citation type="submission" date="2013-08" db="EMBL/GenBank/DDBJ databases">
        <authorList>
            <person name="Mendez C."/>
            <person name="Richter M."/>
            <person name="Ferrer M."/>
            <person name="Sanchez J."/>
        </authorList>
    </citation>
    <scope>NUCLEOTIDE SEQUENCE</scope>
</reference>
<evidence type="ECO:0000259" key="2">
    <source>
        <dbReference type="Pfam" id="PF02729"/>
    </source>
</evidence>
<keyword evidence="1 3" id="KW-0808">Transferase</keyword>
<dbReference type="AlphaFoldDB" id="T1BNL4"/>
<dbReference type="Pfam" id="PF02729">
    <property type="entry name" value="OTCace_N"/>
    <property type="match status" value="1"/>
</dbReference>
<dbReference type="InterPro" id="IPR036901">
    <property type="entry name" value="Asp/Orn_carbamoylTrfase_sf"/>
</dbReference>
<gene>
    <name evidence="3" type="ORF">B1A_12024</name>
</gene>
<reference evidence="3" key="2">
    <citation type="journal article" date="2014" name="ISME J.">
        <title>Microbial stratification in low pH oxic and suboxic macroscopic growths along an acid mine drainage.</title>
        <authorList>
            <person name="Mendez-Garcia C."/>
            <person name="Mesa V."/>
            <person name="Sprenger R.R."/>
            <person name="Richter M."/>
            <person name="Diez M.S."/>
            <person name="Solano J."/>
            <person name="Bargiela R."/>
            <person name="Golyshina O.V."/>
            <person name="Manteca A."/>
            <person name="Ramos J.L."/>
            <person name="Gallego J.R."/>
            <person name="Llorente I."/>
            <person name="Martins Dos Santos V.A."/>
            <person name="Jensen O.N."/>
            <person name="Pelaez A.I."/>
            <person name="Sanchez J."/>
            <person name="Ferrer M."/>
        </authorList>
    </citation>
    <scope>NUCLEOTIDE SEQUENCE</scope>
</reference>
<dbReference type="PANTHER" id="PTHR45753:SF6">
    <property type="entry name" value="ASPARTATE CARBAMOYLTRANSFERASE"/>
    <property type="match status" value="1"/>
</dbReference>
<dbReference type="EMBL" id="AUZX01008678">
    <property type="protein sequence ID" value="EQD54839.1"/>
    <property type="molecule type" value="Genomic_DNA"/>
</dbReference>
<feature type="non-terminal residue" evidence="3">
    <location>
        <position position="74"/>
    </location>
</feature>
<evidence type="ECO:0000313" key="3">
    <source>
        <dbReference type="EMBL" id="EQD54839.1"/>
    </source>
</evidence>
<organism evidence="3">
    <name type="scientific">mine drainage metagenome</name>
    <dbReference type="NCBI Taxonomy" id="410659"/>
    <lineage>
        <taxon>unclassified sequences</taxon>
        <taxon>metagenomes</taxon>
        <taxon>ecological metagenomes</taxon>
    </lineage>
</organism>
<dbReference type="GO" id="GO:0006520">
    <property type="term" value="P:amino acid metabolic process"/>
    <property type="evidence" value="ECO:0007669"/>
    <property type="project" value="InterPro"/>
</dbReference>
<dbReference type="SUPFAM" id="SSF53671">
    <property type="entry name" value="Aspartate/ornithine carbamoyltransferase"/>
    <property type="match status" value="1"/>
</dbReference>
<evidence type="ECO:0000256" key="1">
    <source>
        <dbReference type="ARBA" id="ARBA00022679"/>
    </source>
</evidence>
<name>T1BNL4_9ZZZZ</name>
<dbReference type="GO" id="GO:0016597">
    <property type="term" value="F:amino acid binding"/>
    <property type="evidence" value="ECO:0007669"/>
    <property type="project" value="InterPro"/>
</dbReference>
<dbReference type="GO" id="GO:0016743">
    <property type="term" value="F:carboxyl- or carbamoyltransferase activity"/>
    <property type="evidence" value="ECO:0007669"/>
    <property type="project" value="InterPro"/>
</dbReference>
<dbReference type="PANTHER" id="PTHR45753">
    <property type="entry name" value="ORNITHINE CARBAMOYLTRANSFERASE, MITOCHONDRIAL"/>
    <property type="match status" value="1"/>
</dbReference>
<accession>T1BNL4</accession>
<feature type="domain" description="Aspartate/ornithine carbamoyltransferase carbamoyl-P binding" evidence="2">
    <location>
        <begin position="2"/>
        <end position="52"/>
    </location>
</feature>
<dbReference type="Gene3D" id="3.40.50.1370">
    <property type="entry name" value="Aspartate/ornithine carbamoyltransferase"/>
    <property type="match status" value="2"/>
</dbReference>
<sequence length="74" mass="8058">MASSYSDIIVIRHPLDGSAKLASKFSTVPVINGGDGSGQHPTQTLLDLYTIWKEFGDFDNLTITILGDLKYGRT</sequence>
<proteinExistence type="predicted"/>
<protein>
    <submittedName>
        <fullName evidence="3">Aspartate carbamoyltransferase catalytic subunit</fullName>
    </submittedName>
</protein>
<comment type="caution">
    <text evidence="3">The sequence shown here is derived from an EMBL/GenBank/DDBJ whole genome shotgun (WGS) entry which is preliminary data.</text>
</comment>
<dbReference type="InterPro" id="IPR006132">
    <property type="entry name" value="Asp/Orn_carbamoyltranf_P-bd"/>
</dbReference>